<dbReference type="Pfam" id="PF10462">
    <property type="entry name" value="Peptidase_M66"/>
    <property type="match status" value="1"/>
</dbReference>
<comment type="caution">
    <text evidence="1">The sequence shown here is derived from an EMBL/GenBank/DDBJ whole genome shotgun (WGS) entry which is preliminary data.</text>
</comment>
<dbReference type="SUPFAM" id="SSF55486">
    <property type="entry name" value="Metalloproteases ('zincins'), catalytic domain"/>
    <property type="match status" value="1"/>
</dbReference>
<accession>A0ABS5FN50</accession>
<dbReference type="InterPro" id="IPR024079">
    <property type="entry name" value="MetalloPept_cat_dom_sf"/>
</dbReference>
<organism evidence="1 2">
    <name type="scientific">Bradyrhizobium jicamae</name>
    <dbReference type="NCBI Taxonomy" id="280332"/>
    <lineage>
        <taxon>Bacteria</taxon>
        <taxon>Pseudomonadati</taxon>
        <taxon>Pseudomonadota</taxon>
        <taxon>Alphaproteobacteria</taxon>
        <taxon>Hyphomicrobiales</taxon>
        <taxon>Nitrobacteraceae</taxon>
        <taxon>Bradyrhizobium</taxon>
    </lineage>
</organism>
<keyword evidence="2" id="KW-1185">Reference proteome</keyword>
<reference evidence="2" key="1">
    <citation type="journal article" date="2021" name="ISME J.">
        <title>Evolutionary origin and ecological implication of a unique nif island in free-living Bradyrhizobium lineages.</title>
        <authorList>
            <person name="Tao J."/>
        </authorList>
    </citation>
    <scope>NUCLEOTIDE SEQUENCE [LARGE SCALE GENOMIC DNA]</scope>
    <source>
        <strain evidence="2">SZCCT0434</strain>
    </source>
</reference>
<dbReference type="EMBL" id="JAFCJH010000025">
    <property type="protein sequence ID" value="MBR0798232.1"/>
    <property type="molecule type" value="Genomic_DNA"/>
</dbReference>
<evidence type="ECO:0000313" key="2">
    <source>
        <dbReference type="Proteomes" id="UP001315278"/>
    </source>
</evidence>
<evidence type="ECO:0000313" key="1">
    <source>
        <dbReference type="EMBL" id="MBR0798232.1"/>
    </source>
</evidence>
<name>A0ABS5FN50_9BRAD</name>
<gene>
    <name evidence="1" type="ORF">JQ615_22850</name>
</gene>
<dbReference type="Proteomes" id="UP001315278">
    <property type="component" value="Unassembled WGS sequence"/>
</dbReference>
<proteinExistence type="predicted"/>
<dbReference type="RefSeq" id="WP_212493690.1">
    <property type="nucleotide sequence ID" value="NZ_JAFCJH010000025.1"/>
</dbReference>
<evidence type="ECO:0008006" key="3">
    <source>
        <dbReference type="Google" id="ProtNLM"/>
    </source>
</evidence>
<protein>
    <recommendedName>
        <fullName evidence="3">Peptidase metallopeptidase domain-containing protein</fullName>
    </recommendedName>
</protein>
<sequence length="138" mass="14499">MAVGAAGLAQCSNVNFVQTIGSANITFVDTGTMTVVISARWTGSGFITSANVDISSDWITNDGGAMDGKTGIDSYGYQTYIHELGHALGLGHRGSYNGSPTYATDAIFANDTGSIRSCRTFRKTSTREVHSAMSSADR</sequence>
<dbReference type="Gene3D" id="3.40.390.10">
    <property type="entry name" value="Collagenase (Catalytic Domain)"/>
    <property type="match status" value="1"/>
</dbReference>